<proteinExistence type="inferred from homology"/>
<dbReference type="InterPro" id="IPR014720">
    <property type="entry name" value="dsRBD_dom"/>
</dbReference>
<dbReference type="PROSITE" id="PS50137">
    <property type="entry name" value="DS_RBD"/>
    <property type="match status" value="1"/>
</dbReference>
<keyword evidence="6 9" id="KW-0255">Endonuclease</keyword>
<dbReference type="InterPro" id="IPR036389">
    <property type="entry name" value="RNase_III_sf"/>
</dbReference>
<dbReference type="Proteomes" id="UP000179003">
    <property type="component" value="Unassembled WGS sequence"/>
</dbReference>
<comment type="cofactor">
    <cofactor evidence="9">
        <name>Mg(2+)</name>
        <dbReference type="ChEBI" id="CHEBI:18420"/>
    </cofactor>
</comment>
<comment type="catalytic activity">
    <reaction evidence="1 9">
        <text>Endonucleolytic cleavage to 5'-phosphomonoester.</text>
        <dbReference type="EC" id="3.1.26.3"/>
    </reaction>
</comment>
<dbReference type="FunFam" id="1.10.1520.10:FF:000001">
    <property type="entry name" value="Ribonuclease 3"/>
    <property type="match status" value="1"/>
</dbReference>
<evidence type="ECO:0000256" key="8">
    <source>
        <dbReference type="ARBA" id="ARBA00022884"/>
    </source>
</evidence>
<comment type="caution">
    <text evidence="13">The sequence shown here is derived from an EMBL/GenBank/DDBJ whole genome shotgun (WGS) entry which is preliminary data.</text>
</comment>
<sequence>MNFEKFEKDIEVTFKNKELLKRAFTHRSYVNEHGGSYWDHNERLEFLGDAVLELATSNFLYEKFPKEKEGVLTSYRSALVNTGTISSVAQKLGMNDFLLLSRGEAKDEGRARQFILADVFEAVIGAIYLDQGYEVAEKFIKNNIFPLVEDVVKNKSWQDSKSFFQEKAQEVFNITPNYEVLEESGPDHDKRFKVGVFVGEEKIAEGEGVSKQEAEQNAAMEGLKAKNWA</sequence>
<dbReference type="Gene3D" id="1.10.1520.10">
    <property type="entry name" value="Ribonuclease III domain"/>
    <property type="match status" value="1"/>
</dbReference>
<dbReference type="GO" id="GO:0006397">
    <property type="term" value="P:mRNA processing"/>
    <property type="evidence" value="ECO:0007669"/>
    <property type="project" value="UniProtKB-UniRule"/>
</dbReference>
<dbReference type="PROSITE" id="PS50142">
    <property type="entry name" value="RNASE_3_2"/>
    <property type="match status" value="1"/>
</dbReference>
<comment type="subcellular location">
    <subcellularLocation>
        <location evidence="9">Cytoplasm</location>
    </subcellularLocation>
</comment>
<dbReference type="Gene3D" id="3.30.160.20">
    <property type="match status" value="1"/>
</dbReference>
<dbReference type="GO" id="GO:0005737">
    <property type="term" value="C:cytoplasm"/>
    <property type="evidence" value="ECO:0007669"/>
    <property type="project" value="UniProtKB-SubCell"/>
</dbReference>
<dbReference type="NCBIfam" id="TIGR02191">
    <property type="entry name" value="RNaseIII"/>
    <property type="match status" value="1"/>
</dbReference>
<feature type="binding site" evidence="9">
    <location>
        <position position="121"/>
    </location>
    <ligand>
        <name>Mg(2+)</name>
        <dbReference type="ChEBI" id="CHEBI:18420"/>
    </ligand>
</feature>
<evidence type="ECO:0000256" key="1">
    <source>
        <dbReference type="ARBA" id="ARBA00000109"/>
    </source>
</evidence>
<dbReference type="Pfam" id="PF00035">
    <property type="entry name" value="dsrm"/>
    <property type="match status" value="1"/>
</dbReference>
<dbReference type="SMART" id="SM00358">
    <property type="entry name" value="DSRM"/>
    <property type="match status" value="1"/>
</dbReference>
<feature type="active site" evidence="9">
    <location>
        <position position="49"/>
    </location>
</feature>
<accession>A0A1F5EJ74</accession>
<dbReference type="PROSITE" id="PS00517">
    <property type="entry name" value="RNASE_3_1"/>
    <property type="match status" value="1"/>
</dbReference>
<dbReference type="GO" id="GO:0010468">
    <property type="term" value="P:regulation of gene expression"/>
    <property type="evidence" value="ECO:0007669"/>
    <property type="project" value="TreeGrafter"/>
</dbReference>
<dbReference type="AlphaFoldDB" id="A0A1F5EJ74"/>
<keyword evidence="9" id="KW-0479">Metal-binding</keyword>
<keyword evidence="3 9" id="KW-0698">rRNA processing</keyword>
<keyword evidence="9" id="KW-0699">rRNA-binding</keyword>
<evidence type="ECO:0000313" key="14">
    <source>
        <dbReference type="Proteomes" id="UP000179003"/>
    </source>
</evidence>
<dbReference type="PANTHER" id="PTHR11207">
    <property type="entry name" value="RIBONUCLEASE III"/>
    <property type="match status" value="1"/>
</dbReference>
<keyword evidence="9" id="KW-0963">Cytoplasm</keyword>
<gene>
    <name evidence="9" type="primary">rnc</name>
    <name evidence="13" type="ORF">A2442_02815</name>
</gene>
<comment type="subunit">
    <text evidence="9">Homodimer.</text>
</comment>
<dbReference type="GO" id="GO:0008033">
    <property type="term" value="P:tRNA processing"/>
    <property type="evidence" value="ECO:0007669"/>
    <property type="project" value="UniProtKB-KW"/>
</dbReference>
<reference evidence="13 14" key="1">
    <citation type="journal article" date="2016" name="Nat. Commun.">
        <title>Thousands of microbial genomes shed light on interconnected biogeochemical processes in an aquifer system.</title>
        <authorList>
            <person name="Anantharaman K."/>
            <person name="Brown C.T."/>
            <person name="Hug L.A."/>
            <person name="Sharon I."/>
            <person name="Castelle C.J."/>
            <person name="Probst A.J."/>
            <person name="Thomas B.C."/>
            <person name="Singh A."/>
            <person name="Wilkins M.J."/>
            <person name="Karaoz U."/>
            <person name="Brodie E.L."/>
            <person name="Williams K.H."/>
            <person name="Hubbard S.S."/>
            <person name="Banfield J.F."/>
        </authorList>
    </citation>
    <scope>NUCLEOTIDE SEQUENCE [LARGE SCALE GENOMIC DNA]</scope>
</reference>
<protein>
    <recommendedName>
        <fullName evidence="9">Ribonuclease 3</fullName>
        <ecNumber evidence="9">3.1.26.3</ecNumber>
    </recommendedName>
    <alternativeName>
        <fullName evidence="9">Ribonuclease III</fullName>
        <shortName evidence="9">RNase III</shortName>
    </alternativeName>
</protein>
<comment type="function">
    <text evidence="9">Digests double-stranded RNA. Involved in the processing of primary rRNA transcript to yield the immediate precursors to the large and small rRNAs (23S and 16S). Processes some mRNAs, and tRNAs when they are encoded in the rRNA operon. Processes pre-crRNA and tracrRNA of type II CRISPR loci if present in the organism.</text>
</comment>
<organism evidence="13 14">
    <name type="scientific">Candidatus Campbellbacteria bacterium RIFOXYC2_FULL_35_25</name>
    <dbReference type="NCBI Taxonomy" id="1797582"/>
    <lineage>
        <taxon>Bacteria</taxon>
        <taxon>Candidatus Campbelliibacteriota</taxon>
    </lineage>
</organism>
<feature type="active site" evidence="9">
    <location>
        <position position="121"/>
    </location>
</feature>
<feature type="domain" description="DRBM" evidence="11">
    <location>
        <begin position="159"/>
        <end position="224"/>
    </location>
</feature>
<evidence type="ECO:0000259" key="12">
    <source>
        <dbReference type="PROSITE" id="PS50142"/>
    </source>
</evidence>
<evidence type="ECO:0000256" key="3">
    <source>
        <dbReference type="ARBA" id="ARBA00022552"/>
    </source>
</evidence>
<dbReference type="SUPFAM" id="SSF69065">
    <property type="entry name" value="RNase III domain-like"/>
    <property type="match status" value="1"/>
</dbReference>
<dbReference type="SMART" id="SM00535">
    <property type="entry name" value="RIBOc"/>
    <property type="match status" value="1"/>
</dbReference>
<evidence type="ECO:0000256" key="2">
    <source>
        <dbReference type="ARBA" id="ARBA00010183"/>
    </source>
</evidence>
<feature type="binding site" evidence="9">
    <location>
        <position position="45"/>
    </location>
    <ligand>
        <name>Mg(2+)</name>
        <dbReference type="ChEBI" id="CHEBI:18420"/>
    </ligand>
</feature>
<dbReference type="GO" id="GO:0004525">
    <property type="term" value="F:ribonuclease III activity"/>
    <property type="evidence" value="ECO:0007669"/>
    <property type="project" value="UniProtKB-UniRule"/>
</dbReference>
<dbReference type="InterPro" id="IPR011907">
    <property type="entry name" value="RNase_III"/>
</dbReference>
<dbReference type="GO" id="GO:0006364">
    <property type="term" value="P:rRNA processing"/>
    <property type="evidence" value="ECO:0007669"/>
    <property type="project" value="UniProtKB-UniRule"/>
</dbReference>
<keyword evidence="4 9" id="KW-0507">mRNA processing</keyword>
<keyword evidence="7 9" id="KW-0378">Hydrolase</keyword>
<keyword evidence="8 9" id="KW-0694">RNA-binding</keyword>
<evidence type="ECO:0000256" key="10">
    <source>
        <dbReference type="SAM" id="MobiDB-lite"/>
    </source>
</evidence>
<dbReference type="CDD" id="cd10845">
    <property type="entry name" value="DSRM_RNAse_III_family"/>
    <property type="match status" value="1"/>
</dbReference>
<feature type="domain" description="RNase III" evidence="12">
    <location>
        <begin position="3"/>
        <end position="132"/>
    </location>
</feature>
<feature type="region of interest" description="Disordered" evidence="10">
    <location>
        <begin position="207"/>
        <end position="229"/>
    </location>
</feature>
<evidence type="ECO:0000259" key="11">
    <source>
        <dbReference type="PROSITE" id="PS50137"/>
    </source>
</evidence>
<keyword evidence="9" id="KW-0460">Magnesium</keyword>
<dbReference type="EMBL" id="MFAE01000005">
    <property type="protein sequence ID" value="OGD67413.1"/>
    <property type="molecule type" value="Genomic_DNA"/>
</dbReference>
<evidence type="ECO:0000256" key="5">
    <source>
        <dbReference type="ARBA" id="ARBA00022722"/>
    </source>
</evidence>
<dbReference type="InterPro" id="IPR000999">
    <property type="entry name" value="RNase_III_dom"/>
</dbReference>
<evidence type="ECO:0000256" key="6">
    <source>
        <dbReference type="ARBA" id="ARBA00022759"/>
    </source>
</evidence>
<name>A0A1F5EJ74_9BACT</name>
<evidence type="ECO:0000256" key="7">
    <source>
        <dbReference type="ARBA" id="ARBA00022801"/>
    </source>
</evidence>
<dbReference type="EC" id="3.1.26.3" evidence="9"/>
<dbReference type="Pfam" id="PF14622">
    <property type="entry name" value="Ribonucleas_3_3"/>
    <property type="match status" value="1"/>
</dbReference>
<feature type="binding site" evidence="9">
    <location>
        <position position="118"/>
    </location>
    <ligand>
        <name>Mg(2+)</name>
        <dbReference type="ChEBI" id="CHEBI:18420"/>
    </ligand>
</feature>
<keyword evidence="9" id="KW-0819">tRNA processing</keyword>
<dbReference type="PANTHER" id="PTHR11207:SF0">
    <property type="entry name" value="RIBONUCLEASE 3"/>
    <property type="match status" value="1"/>
</dbReference>
<dbReference type="GO" id="GO:0046872">
    <property type="term" value="F:metal ion binding"/>
    <property type="evidence" value="ECO:0007669"/>
    <property type="project" value="UniProtKB-KW"/>
</dbReference>
<dbReference type="GO" id="GO:0003725">
    <property type="term" value="F:double-stranded RNA binding"/>
    <property type="evidence" value="ECO:0007669"/>
    <property type="project" value="TreeGrafter"/>
</dbReference>
<dbReference type="CDD" id="cd00593">
    <property type="entry name" value="RIBOc"/>
    <property type="match status" value="1"/>
</dbReference>
<evidence type="ECO:0000256" key="4">
    <source>
        <dbReference type="ARBA" id="ARBA00022664"/>
    </source>
</evidence>
<evidence type="ECO:0000256" key="9">
    <source>
        <dbReference type="HAMAP-Rule" id="MF_00104"/>
    </source>
</evidence>
<dbReference type="SUPFAM" id="SSF54768">
    <property type="entry name" value="dsRNA-binding domain-like"/>
    <property type="match status" value="1"/>
</dbReference>
<dbReference type="STRING" id="1797582.A2442_02815"/>
<comment type="similarity">
    <text evidence="2">Belongs to the ribonuclease III family.</text>
</comment>
<keyword evidence="5 9" id="KW-0540">Nuclease</keyword>
<dbReference type="GO" id="GO:0019843">
    <property type="term" value="F:rRNA binding"/>
    <property type="evidence" value="ECO:0007669"/>
    <property type="project" value="UniProtKB-KW"/>
</dbReference>
<dbReference type="HAMAP" id="MF_00104">
    <property type="entry name" value="RNase_III"/>
    <property type="match status" value="1"/>
</dbReference>
<evidence type="ECO:0000313" key="13">
    <source>
        <dbReference type="EMBL" id="OGD67413.1"/>
    </source>
</evidence>